<evidence type="ECO:0000256" key="1">
    <source>
        <dbReference type="SAM" id="MobiDB-lite"/>
    </source>
</evidence>
<proteinExistence type="predicted"/>
<evidence type="ECO:0000313" key="2">
    <source>
        <dbReference type="EMBL" id="MZR23950.1"/>
    </source>
</evidence>
<dbReference type="PANTHER" id="PTHR43747">
    <property type="entry name" value="FAD-BINDING PROTEIN"/>
    <property type="match status" value="1"/>
</dbReference>
<sequence length="582" mass="65408">MDKQINEITIVGGGTAGWLAAAFLVRFMNLRNEEKPTKITLIESPNVPTIGVGEATVPTMPALLQSLGISEKEFFIRCNASFKLGVRFSNWNHDENGNSTSFIHPFDAIATQLGGQNPAYHFNKYGGPPGRENIDDCMAVSGAAIAAKVGPKLLSHGDYERKLNYAYHLDAGKFAEFLREVSIERGVNHVLDDVEEVEQDERGFITALKLQRQGRRPVELVIDCTGFKGVIINQVLGVPFRDYSKYLLNNRALAVQIPHRDVRQIEPCTNSTALGAGWVWRVPLYNRIGTGYVFSSHFRSDDEAKEEFIAHLGEDGKGADPRVIPVRIGRMEKAWEKNCIAIGLSAGFIEPLESTAIYMIENFVKLILINFPDKTFAPALARRFNETTEKMMQAIRDFIILHYCTNNRTDSDYWRTAREEMEIPDSVEAVLEEYRHTLPVNTEFDGVYLFNYFSYNTVLFSKGYLNGIHYPAERFISRQDWDQRMADFIKYEQRQLSGLPNHYELLRHMRGETDVAAPQPGVTFGGFSGPVFGRQQSSRPVAQATVQIGTSNLKPSISFAPKKDGDQAEKSDTDDLSGSHIL</sequence>
<feature type="compositionally biased region" description="Basic and acidic residues" evidence="1">
    <location>
        <begin position="561"/>
        <end position="573"/>
    </location>
</feature>
<dbReference type="InterPro" id="IPR050816">
    <property type="entry name" value="Flavin-dep_Halogenase_NPB"/>
</dbReference>
<dbReference type="PANTHER" id="PTHR43747:SF4">
    <property type="entry name" value="FLAVIN-DEPENDENT TRYPTOPHAN HALOGENASE"/>
    <property type="match status" value="1"/>
</dbReference>
<dbReference type="GO" id="GO:0004497">
    <property type="term" value="F:monooxygenase activity"/>
    <property type="evidence" value="ECO:0007669"/>
    <property type="project" value="InterPro"/>
</dbReference>
<dbReference type="Pfam" id="PF04820">
    <property type="entry name" value="Trp_halogenase"/>
    <property type="match status" value="1"/>
</dbReference>
<evidence type="ECO:0000313" key="3">
    <source>
        <dbReference type="Proteomes" id="UP000445696"/>
    </source>
</evidence>
<dbReference type="SUPFAM" id="SSF51905">
    <property type="entry name" value="FAD/NAD(P)-binding domain"/>
    <property type="match status" value="1"/>
</dbReference>
<name>A0A845MKU6_9PROT</name>
<reference evidence="2 3" key="1">
    <citation type="journal article" date="2014" name="Int. J. Syst. Evol. Microbiol.">
        <title>Sneathiella chungangensis sp. nov., isolated from a marine sand, and emended description of the genus Sneathiella.</title>
        <authorList>
            <person name="Siamphan C."/>
            <person name="Kim H."/>
            <person name="Lee J.S."/>
            <person name="Kim W."/>
        </authorList>
    </citation>
    <scope>NUCLEOTIDE SEQUENCE [LARGE SCALE GENOMIC DNA]</scope>
    <source>
        <strain evidence="2 3">KCTC 32476</strain>
    </source>
</reference>
<dbReference type="RefSeq" id="WP_161340407.1">
    <property type="nucleotide sequence ID" value="NZ_JBHSDG010000003.1"/>
</dbReference>
<accession>A0A845MKU6</accession>
<protein>
    <submittedName>
        <fullName evidence="2">Tryptophan 7-halogenase</fullName>
    </submittedName>
</protein>
<dbReference type="InterPro" id="IPR036188">
    <property type="entry name" value="FAD/NAD-bd_sf"/>
</dbReference>
<gene>
    <name evidence="2" type="ORF">GQF03_16570</name>
</gene>
<dbReference type="AlphaFoldDB" id="A0A845MKU6"/>
<dbReference type="Proteomes" id="UP000445696">
    <property type="component" value="Unassembled WGS sequence"/>
</dbReference>
<dbReference type="EMBL" id="WTVA01000015">
    <property type="protein sequence ID" value="MZR23950.1"/>
    <property type="molecule type" value="Genomic_DNA"/>
</dbReference>
<organism evidence="2 3">
    <name type="scientific">Sneathiella chungangensis</name>
    <dbReference type="NCBI Taxonomy" id="1418234"/>
    <lineage>
        <taxon>Bacteria</taxon>
        <taxon>Pseudomonadati</taxon>
        <taxon>Pseudomonadota</taxon>
        <taxon>Alphaproteobacteria</taxon>
        <taxon>Sneathiellales</taxon>
        <taxon>Sneathiellaceae</taxon>
        <taxon>Sneathiella</taxon>
    </lineage>
</organism>
<dbReference type="InterPro" id="IPR006905">
    <property type="entry name" value="Flavin_halogenase"/>
</dbReference>
<keyword evidence="3" id="KW-1185">Reference proteome</keyword>
<dbReference type="OrthoDB" id="462203at2"/>
<dbReference type="Gene3D" id="3.50.50.60">
    <property type="entry name" value="FAD/NAD(P)-binding domain"/>
    <property type="match status" value="1"/>
</dbReference>
<feature type="region of interest" description="Disordered" evidence="1">
    <location>
        <begin position="553"/>
        <end position="582"/>
    </location>
</feature>
<comment type="caution">
    <text evidence="2">The sequence shown here is derived from an EMBL/GenBank/DDBJ whole genome shotgun (WGS) entry which is preliminary data.</text>
</comment>